<dbReference type="GO" id="GO:0006355">
    <property type="term" value="P:regulation of DNA-templated transcription"/>
    <property type="evidence" value="ECO:0007669"/>
    <property type="project" value="InterPro"/>
</dbReference>
<dbReference type="SUPFAM" id="SSF46785">
    <property type="entry name" value="Winged helix' DNA-binding domain"/>
    <property type="match status" value="1"/>
</dbReference>
<feature type="region of interest" description="Disordered" evidence="1">
    <location>
        <begin position="185"/>
        <end position="205"/>
    </location>
</feature>
<keyword evidence="2" id="KW-0812">Transmembrane</keyword>
<dbReference type="Gene3D" id="1.10.10.10">
    <property type="entry name" value="Winged helix-like DNA-binding domain superfamily/Winged helix DNA-binding domain"/>
    <property type="match status" value="1"/>
</dbReference>
<dbReference type="AlphaFoldDB" id="A0A088E6G1"/>
<dbReference type="OMA" id="HVTTTQN"/>
<dbReference type="InterPro" id="IPR036388">
    <property type="entry name" value="WH-like_DNA-bd_sf"/>
</dbReference>
<dbReference type="InterPro" id="IPR005471">
    <property type="entry name" value="Tscrpt_reg_IclR_N"/>
</dbReference>
<accession>A0A088E6G1</accession>
<proteinExistence type="predicted"/>
<organism evidence="4 5">
    <name type="scientific">Metallosphaera sedula</name>
    <dbReference type="NCBI Taxonomy" id="43687"/>
    <lineage>
        <taxon>Archaea</taxon>
        <taxon>Thermoproteota</taxon>
        <taxon>Thermoprotei</taxon>
        <taxon>Sulfolobales</taxon>
        <taxon>Sulfolobaceae</taxon>
        <taxon>Metallosphaera</taxon>
    </lineage>
</organism>
<dbReference type="EMBL" id="CP008822">
    <property type="protein sequence ID" value="AIM27337.1"/>
    <property type="molecule type" value="Genomic_DNA"/>
</dbReference>
<feature type="transmembrane region" description="Helical" evidence="2">
    <location>
        <begin position="154"/>
        <end position="175"/>
    </location>
</feature>
<keyword evidence="2" id="KW-1133">Transmembrane helix</keyword>
<gene>
    <name evidence="4" type="ORF">HA72_1190</name>
</gene>
<protein>
    <submittedName>
        <fullName evidence="4">Transcriptional regulator, TrmB</fullName>
    </submittedName>
</protein>
<dbReference type="PRINTS" id="PR00033">
    <property type="entry name" value="HTHASNC"/>
</dbReference>
<evidence type="ECO:0000313" key="4">
    <source>
        <dbReference type="EMBL" id="AIM27337.1"/>
    </source>
</evidence>
<dbReference type="RefSeq" id="WP_012021138.1">
    <property type="nucleotide sequence ID" value="NZ_CP008822.1"/>
</dbReference>
<keyword evidence="2" id="KW-0472">Membrane</keyword>
<dbReference type="InterPro" id="IPR000485">
    <property type="entry name" value="AsnC-type_HTH_dom"/>
</dbReference>
<dbReference type="Pfam" id="PF09339">
    <property type="entry name" value="HTH_IclR"/>
    <property type="match status" value="1"/>
</dbReference>
<evidence type="ECO:0000259" key="3">
    <source>
        <dbReference type="Pfam" id="PF09339"/>
    </source>
</evidence>
<name>A0A088E6G1_9CREN</name>
<dbReference type="InterPro" id="IPR036390">
    <property type="entry name" value="WH_DNA-bd_sf"/>
</dbReference>
<reference evidence="4 5" key="1">
    <citation type="journal article" date="2014" name="J. Bacteriol.">
        <title>Role of an Archaeal PitA Transporter in the Copper and Arsenic Resistance of Metallosphaera sedula, an Extreme Thermoacidophile.</title>
        <authorList>
            <person name="McCarthy S."/>
            <person name="Ai C."/>
            <person name="Wheaton G."/>
            <person name="Tevatia R."/>
            <person name="Eckrich V."/>
            <person name="Kelly R."/>
            <person name="Blum P."/>
        </authorList>
    </citation>
    <scope>NUCLEOTIDE SEQUENCE [LARGE SCALE GENOMIC DNA]</scope>
    <source>
        <strain evidence="4 5">CuR1</strain>
    </source>
</reference>
<feature type="compositionally biased region" description="Low complexity" evidence="1">
    <location>
        <begin position="185"/>
        <end position="200"/>
    </location>
</feature>
<evidence type="ECO:0000256" key="1">
    <source>
        <dbReference type="SAM" id="MobiDB-lite"/>
    </source>
</evidence>
<dbReference type="GeneID" id="91755682"/>
<dbReference type="GO" id="GO:0043565">
    <property type="term" value="F:sequence-specific DNA binding"/>
    <property type="evidence" value="ECO:0007669"/>
    <property type="project" value="InterPro"/>
</dbReference>
<evidence type="ECO:0000256" key="2">
    <source>
        <dbReference type="SAM" id="Phobius"/>
    </source>
</evidence>
<dbReference type="CDD" id="cd00090">
    <property type="entry name" value="HTH_ARSR"/>
    <property type="match status" value="1"/>
</dbReference>
<dbReference type="Proteomes" id="UP000029084">
    <property type="component" value="Chromosome"/>
</dbReference>
<evidence type="ECO:0000313" key="5">
    <source>
        <dbReference type="Proteomes" id="UP000029084"/>
    </source>
</evidence>
<feature type="domain" description="HTH iclR-type" evidence="3">
    <location>
        <begin position="220"/>
        <end position="264"/>
    </location>
</feature>
<dbReference type="InterPro" id="IPR011991">
    <property type="entry name" value="ArsR-like_HTH"/>
</dbReference>
<sequence precursor="true">MYSMRYLGLLMLLTLASLLTYGQQSVVIYYNGTVVAHLNNVSTFHVIGDNITDLRVIGSKFNLTGGYLFFYNTSRVTVIYVASFPKGVIQGTEPYNVTFNVIVPGTYTFAYIYPPPTSLETRGNLYNLTLQGSSLEVLYSTSSQSSSGFGKEDLIILVVVLVTDAVVGFFLYEYFRSRRRPVTEQVNQNQQMSQAQASQTVEEDEKEEEAELTTQELNDRDIMVLESFKRGARTLSDAVRDTGLPKSTVYRRIKKLVKLGYLVERREGGKIWYEVSQPPPDKPT</sequence>